<feature type="region of interest" description="Disordered" evidence="1">
    <location>
        <begin position="68"/>
        <end position="94"/>
    </location>
</feature>
<keyword evidence="3" id="KW-1185">Reference proteome</keyword>
<name>A0ABW4C6P9_9BACL</name>
<evidence type="ECO:0000313" key="2">
    <source>
        <dbReference type="EMBL" id="MFD1425919.1"/>
    </source>
</evidence>
<accession>A0ABW4C6P9</accession>
<evidence type="ECO:0000313" key="3">
    <source>
        <dbReference type="Proteomes" id="UP001597282"/>
    </source>
</evidence>
<proteinExistence type="predicted"/>
<gene>
    <name evidence="2" type="ORF">ACFQ4Y_03075</name>
</gene>
<feature type="compositionally biased region" description="Low complexity" evidence="1">
    <location>
        <begin position="78"/>
        <end position="88"/>
    </location>
</feature>
<comment type="caution">
    <text evidence="2">The sequence shown here is derived from an EMBL/GenBank/DDBJ whole genome shotgun (WGS) entry which is preliminary data.</text>
</comment>
<dbReference type="EMBL" id="JBHTNU010000002">
    <property type="protein sequence ID" value="MFD1425919.1"/>
    <property type="molecule type" value="Genomic_DNA"/>
</dbReference>
<reference evidence="3" key="1">
    <citation type="journal article" date="2019" name="Int. J. Syst. Evol. Microbiol.">
        <title>The Global Catalogue of Microorganisms (GCM) 10K type strain sequencing project: providing services to taxonomists for standard genome sequencing and annotation.</title>
        <authorList>
            <consortium name="The Broad Institute Genomics Platform"/>
            <consortium name="The Broad Institute Genome Sequencing Center for Infectious Disease"/>
            <person name="Wu L."/>
            <person name="Ma J."/>
        </authorList>
    </citation>
    <scope>NUCLEOTIDE SEQUENCE [LARGE SCALE GENOMIC DNA]</scope>
    <source>
        <strain evidence="3">S1</strain>
    </source>
</reference>
<organism evidence="2 3">
    <name type="scientific">Kroppenstedtia sanguinis</name>
    <dbReference type="NCBI Taxonomy" id="1380684"/>
    <lineage>
        <taxon>Bacteria</taxon>
        <taxon>Bacillati</taxon>
        <taxon>Bacillota</taxon>
        <taxon>Bacilli</taxon>
        <taxon>Bacillales</taxon>
        <taxon>Thermoactinomycetaceae</taxon>
        <taxon>Kroppenstedtia</taxon>
    </lineage>
</organism>
<sequence>MDQKPIQAKVNQLATQLENQIRSKMGTQVQQNLRTAQINPSTLIENLLTNVNGLLTSVGNLVTGLLDDLTPTAPETPPSSSQSQQSSPLGFKKD</sequence>
<dbReference type="RefSeq" id="WP_380162926.1">
    <property type="nucleotide sequence ID" value="NZ_JBHTNU010000002.1"/>
</dbReference>
<evidence type="ECO:0000256" key="1">
    <source>
        <dbReference type="SAM" id="MobiDB-lite"/>
    </source>
</evidence>
<dbReference type="Proteomes" id="UP001597282">
    <property type="component" value="Unassembled WGS sequence"/>
</dbReference>
<protein>
    <submittedName>
        <fullName evidence="2">Uncharacterized protein</fullName>
    </submittedName>
</protein>